<dbReference type="Pfam" id="PF09339">
    <property type="entry name" value="HTH_IclR"/>
    <property type="match status" value="1"/>
</dbReference>
<organism evidence="8 9">
    <name type="scientific">Rubrobacter xylanophilus</name>
    <dbReference type="NCBI Taxonomy" id="49319"/>
    <lineage>
        <taxon>Bacteria</taxon>
        <taxon>Bacillati</taxon>
        <taxon>Actinomycetota</taxon>
        <taxon>Rubrobacteria</taxon>
        <taxon>Rubrobacterales</taxon>
        <taxon>Rubrobacteraceae</taxon>
        <taxon>Rubrobacter</taxon>
    </lineage>
</organism>
<keyword evidence="1" id="KW-0805">Transcription regulation</keyword>
<proteinExistence type="predicted"/>
<gene>
    <name evidence="8" type="ORF">RxyAA322_16430</name>
</gene>
<sequence>MKRAAGRGEAYQVRAVERASSILEALRICGKATLHDLARRSGLPKPSAFRMLRTLENAGLVERLPDTDLYRLGVRCLILGQAYLEQTDLRAEARPILERLREEFDETVHLAVLDGELRVVYLDKLETAHAVGLMMSRVGRTVPSYCTGIGKALLANQTGDPVSCLEENGMLLRYTPNTICDPHALRKELKSVRERGYALDLEEHEPGVRCVASPVFGPDGSVVAGISIAGPANRLPKKLLQGKLAEATMRAAREISYRMGASC</sequence>
<evidence type="ECO:0000256" key="5">
    <source>
        <dbReference type="ARBA" id="ARBA00070406"/>
    </source>
</evidence>
<dbReference type="PANTHER" id="PTHR30136">
    <property type="entry name" value="HELIX-TURN-HELIX TRANSCRIPTIONAL REGULATOR, ICLR FAMILY"/>
    <property type="match status" value="1"/>
</dbReference>
<keyword evidence="9" id="KW-1185">Reference proteome</keyword>
<dbReference type="InterPro" id="IPR029016">
    <property type="entry name" value="GAF-like_dom_sf"/>
</dbReference>
<dbReference type="InterPro" id="IPR036390">
    <property type="entry name" value="WH_DNA-bd_sf"/>
</dbReference>
<dbReference type="InterPro" id="IPR005471">
    <property type="entry name" value="Tscrpt_reg_IclR_N"/>
</dbReference>
<reference evidence="8" key="1">
    <citation type="journal article" date="2019" name="Microbiol. Resour. Announc.">
        <title>Complete Genome Sequence of Rubrobacter xylanophilus Strain AA3-22, Isolated from Arima Onsen in Japan.</title>
        <authorList>
            <person name="Tomariguchi N."/>
            <person name="Miyazaki K."/>
        </authorList>
    </citation>
    <scope>NUCLEOTIDE SEQUENCE [LARGE SCALE GENOMIC DNA]</scope>
    <source>
        <strain evidence="8">AA3-22</strain>
    </source>
</reference>
<protein>
    <recommendedName>
        <fullName evidence="5">Glycerol operon regulatory protein</fullName>
    </recommendedName>
</protein>
<keyword evidence="3" id="KW-0804">Transcription</keyword>
<dbReference type="GO" id="GO:0003700">
    <property type="term" value="F:DNA-binding transcription factor activity"/>
    <property type="evidence" value="ECO:0007669"/>
    <property type="project" value="TreeGrafter"/>
</dbReference>
<dbReference type="Gene3D" id="1.10.10.10">
    <property type="entry name" value="Winged helix-like DNA-binding domain superfamily/Winged helix DNA-binding domain"/>
    <property type="match status" value="1"/>
</dbReference>
<dbReference type="Proteomes" id="UP000318065">
    <property type="component" value="Chromosome"/>
</dbReference>
<dbReference type="PANTHER" id="PTHR30136:SF24">
    <property type="entry name" value="HTH-TYPE TRANSCRIPTIONAL REPRESSOR ALLR"/>
    <property type="match status" value="1"/>
</dbReference>
<evidence type="ECO:0000256" key="2">
    <source>
        <dbReference type="ARBA" id="ARBA00023125"/>
    </source>
</evidence>
<evidence type="ECO:0000259" key="7">
    <source>
        <dbReference type="PROSITE" id="PS51078"/>
    </source>
</evidence>
<evidence type="ECO:0000313" key="9">
    <source>
        <dbReference type="Proteomes" id="UP000318065"/>
    </source>
</evidence>
<dbReference type="Gene3D" id="3.30.450.40">
    <property type="match status" value="1"/>
</dbReference>
<evidence type="ECO:0000256" key="4">
    <source>
        <dbReference type="ARBA" id="ARBA00058938"/>
    </source>
</evidence>
<accession>A0A510HII3</accession>
<dbReference type="FunFam" id="1.10.10.10:FF:000056">
    <property type="entry name" value="IclR family transcriptional regulator"/>
    <property type="match status" value="1"/>
</dbReference>
<dbReference type="SUPFAM" id="SSF55781">
    <property type="entry name" value="GAF domain-like"/>
    <property type="match status" value="1"/>
</dbReference>
<dbReference type="EMBL" id="AP019791">
    <property type="protein sequence ID" value="BBL79789.1"/>
    <property type="molecule type" value="Genomic_DNA"/>
</dbReference>
<dbReference type="PROSITE" id="PS51077">
    <property type="entry name" value="HTH_ICLR"/>
    <property type="match status" value="1"/>
</dbReference>
<dbReference type="PROSITE" id="PS51078">
    <property type="entry name" value="ICLR_ED"/>
    <property type="match status" value="1"/>
</dbReference>
<dbReference type="InterPro" id="IPR050707">
    <property type="entry name" value="HTH_MetabolicPath_Reg"/>
</dbReference>
<dbReference type="GO" id="GO:0045892">
    <property type="term" value="P:negative regulation of DNA-templated transcription"/>
    <property type="evidence" value="ECO:0007669"/>
    <property type="project" value="TreeGrafter"/>
</dbReference>
<keyword evidence="2" id="KW-0238">DNA-binding</keyword>
<dbReference type="SUPFAM" id="SSF46785">
    <property type="entry name" value="Winged helix' DNA-binding domain"/>
    <property type="match status" value="1"/>
</dbReference>
<name>A0A510HII3_9ACTN</name>
<dbReference type="InterPro" id="IPR014757">
    <property type="entry name" value="Tscrpt_reg_IclR_C"/>
</dbReference>
<evidence type="ECO:0000259" key="6">
    <source>
        <dbReference type="PROSITE" id="PS51077"/>
    </source>
</evidence>
<feature type="domain" description="IclR-ED" evidence="7">
    <location>
        <begin position="75"/>
        <end position="261"/>
    </location>
</feature>
<dbReference type="GO" id="GO:0003677">
    <property type="term" value="F:DNA binding"/>
    <property type="evidence" value="ECO:0007669"/>
    <property type="project" value="UniProtKB-KW"/>
</dbReference>
<dbReference type="SMART" id="SM00346">
    <property type="entry name" value="HTH_ICLR"/>
    <property type="match status" value="1"/>
</dbReference>
<feature type="domain" description="HTH iclR-type" evidence="6">
    <location>
        <begin position="13"/>
        <end position="74"/>
    </location>
</feature>
<evidence type="ECO:0000256" key="1">
    <source>
        <dbReference type="ARBA" id="ARBA00023015"/>
    </source>
</evidence>
<dbReference type="Pfam" id="PF01614">
    <property type="entry name" value="IclR_C"/>
    <property type="match status" value="1"/>
</dbReference>
<comment type="function">
    <text evidence="4">May be an activator protein for the gylABX operon.</text>
</comment>
<dbReference type="AlphaFoldDB" id="A0A510HII3"/>
<dbReference type="InterPro" id="IPR036388">
    <property type="entry name" value="WH-like_DNA-bd_sf"/>
</dbReference>
<evidence type="ECO:0000256" key="3">
    <source>
        <dbReference type="ARBA" id="ARBA00023163"/>
    </source>
</evidence>
<evidence type="ECO:0000313" key="8">
    <source>
        <dbReference type="EMBL" id="BBL79789.1"/>
    </source>
</evidence>
<dbReference type="OrthoDB" id="4924204at2"/>